<name>A0ABT1T310_9SPHI</name>
<dbReference type="InterPro" id="IPR007024">
    <property type="entry name" value="BLUF_domain"/>
</dbReference>
<dbReference type="RefSeq" id="WP_256539143.1">
    <property type="nucleotide sequence ID" value="NZ_JANHOH010000002.1"/>
</dbReference>
<evidence type="ECO:0000313" key="3">
    <source>
        <dbReference type="Proteomes" id="UP001204376"/>
    </source>
</evidence>
<gene>
    <name evidence="2" type="ORF">NPE20_13310</name>
</gene>
<protein>
    <submittedName>
        <fullName evidence="2">BLUF domain-containing protein</fullName>
    </submittedName>
</protein>
<evidence type="ECO:0000259" key="1">
    <source>
        <dbReference type="PROSITE" id="PS50925"/>
    </source>
</evidence>
<dbReference type="InterPro" id="IPR036046">
    <property type="entry name" value="Acylphosphatase-like_dom_sf"/>
</dbReference>
<dbReference type="SUPFAM" id="SSF54975">
    <property type="entry name" value="Acylphosphatase/BLUF domain-like"/>
    <property type="match status" value="1"/>
</dbReference>
<organism evidence="2 3">
    <name type="scientific">Mucilaginibacter aquariorum</name>
    <dbReference type="NCBI Taxonomy" id="2967225"/>
    <lineage>
        <taxon>Bacteria</taxon>
        <taxon>Pseudomonadati</taxon>
        <taxon>Bacteroidota</taxon>
        <taxon>Sphingobacteriia</taxon>
        <taxon>Sphingobacteriales</taxon>
        <taxon>Sphingobacteriaceae</taxon>
        <taxon>Mucilaginibacter</taxon>
    </lineage>
</organism>
<keyword evidence="3" id="KW-1185">Reference proteome</keyword>
<proteinExistence type="predicted"/>
<reference evidence="2 3" key="1">
    <citation type="submission" date="2022-07" db="EMBL/GenBank/DDBJ databases">
        <title>Mucilaginibacter sp. JC4.</title>
        <authorList>
            <person name="Le V."/>
            <person name="Ko S.-R."/>
            <person name="Ahn C.-Y."/>
            <person name="Oh H.-M."/>
        </authorList>
    </citation>
    <scope>NUCLEOTIDE SEQUENCE [LARGE SCALE GENOMIC DNA]</scope>
    <source>
        <strain evidence="2 3">JC4</strain>
    </source>
</reference>
<comment type="caution">
    <text evidence="2">The sequence shown here is derived from an EMBL/GenBank/DDBJ whole genome shotgun (WGS) entry which is preliminary data.</text>
</comment>
<dbReference type="Pfam" id="PF04940">
    <property type="entry name" value="BLUF"/>
    <property type="match status" value="1"/>
</dbReference>
<evidence type="ECO:0000313" key="2">
    <source>
        <dbReference type="EMBL" id="MCQ6958947.1"/>
    </source>
</evidence>
<dbReference type="Proteomes" id="UP001204376">
    <property type="component" value="Unassembled WGS sequence"/>
</dbReference>
<dbReference type="Gene3D" id="3.30.70.100">
    <property type="match status" value="1"/>
</dbReference>
<dbReference type="SMART" id="SM01034">
    <property type="entry name" value="BLUF"/>
    <property type="match status" value="1"/>
</dbReference>
<accession>A0ABT1T310</accession>
<dbReference type="EMBL" id="JANHOH010000002">
    <property type="protein sequence ID" value="MCQ6958947.1"/>
    <property type="molecule type" value="Genomic_DNA"/>
</dbReference>
<feature type="domain" description="BLUF" evidence="1">
    <location>
        <begin position="1"/>
        <end position="92"/>
    </location>
</feature>
<sequence length="140" mass="15726">MKNIVYLCTAVKLLDDEQLIEILNSARENNTERNVTGVLLYSEGTFIQVVEGDDADVDAIFSKIETDTRHKNLITLINGPIQERSFSDWSMGFSTAKADKVDHLIGYLKHTDELSQKQDSSAAIVTLQTFIETNKLLISF</sequence>
<dbReference type="PROSITE" id="PS50925">
    <property type="entry name" value="BLUF"/>
    <property type="match status" value="1"/>
</dbReference>